<evidence type="ECO:0000256" key="8">
    <source>
        <dbReference type="ARBA" id="ARBA00023004"/>
    </source>
</evidence>
<evidence type="ECO:0000256" key="9">
    <source>
        <dbReference type="ARBA" id="ARBA00023014"/>
    </source>
</evidence>
<comment type="caution">
    <text evidence="13">The sequence shown here is derived from an EMBL/GenBank/DDBJ whole genome shotgun (WGS) entry which is preliminary data.</text>
</comment>
<keyword evidence="5" id="KW-0288">FMN</keyword>
<reference evidence="13 14" key="1">
    <citation type="submission" date="2021-03" db="EMBL/GenBank/DDBJ databases">
        <title>Sequencing the genomes of 1000 actinobacteria strains.</title>
        <authorList>
            <person name="Klenk H.-P."/>
        </authorList>
    </citation>
    <scope>NUCLEOTIDE SEQUENCE [LARGE SCALE GENOMIC DNA]</scope>
    <source>
        <strain evidence="13 14">DSM 41480</strain>
    </source>
</reference>
<keyword evidence="8" id="KW-0408">Iron</keyword>
<dbReference type="GeneID" id="91568644"/>
<feature type="domain" description="TMADH/DMDH/HD second alpha/beta" evidence="12">
    <location>
        <begin position="503"/>
        <end position="596"/>
    </location>
</feature>
<dbReference type="Pfam" id="PF13450">
    <property type="entry name" value="NAD_binding_8"/>
    <property type="match status" value="1"/>
</dbReference>
<dbReference type="InterPro" id="IPR054428">
    <property type="entry name" value="TMADH/DMDH/HD_second_a-b"/>
</dbReference>
<comment type="similarity">
    <text evidence="3">In the N-terminal section; belongs to the NADH:flavin oxidoreductase/NADH oxidase family.</text>
</comment>
<dbReference type="InterPro" id="IPR001155">
    <property type="entry name" value="OxRdtase_FMN_N"/>
</dbReference>
<sequence length="703" mass="77341">MTRPSRYDILFEPLRIGPVTAKNRFFQVPHCNGMGRAFPSSMAAMRGVKAEGGWGVICTEQCDVHYSGNHQRELRLWDEKDIPYLARATGLIHEQGALAGVELVHNGSHVGNLESRAIPIAPSLRPTRGVFPATARAMDKNDIRAARRWYRTAAINARRAGFDIIYVYAGHDMTLPIHFLSRRHNHRTDEYGGSLENRARFLRELVEDAKEAVGDTCAVAIRFGVDGLMGAGGDEDEGRDVVEMLAELPDLWDVNLSNFDYDGSTSRFSDEGYQEQYIKFVKSVTSKPVVGVGRFTSPDTMVSMIKGGTLDFIGAARPSIADPFLPHKIEEGRFDDIRECIGCNICVAGDRAGVPMRCTQNPTMGEEWRRGWHPEHIPPKDTDDTVLIIGAGPAGLEAARALGQRGYSVMLADRSRELGGRVNRECRLPGLGTWARVRDWRLTQLRKMPGVQLLPDNEITGDMVLEAESSLIAIATGATWRADGVGRYHSDPIAGLGRIPVFTPDDIMDSRLPTGRVVLFDDDHYYMGSVIAERLVEHGCEVTFVTPESTVSAYTQFTAEQKRVQRRVMEKCANVRTATALRRTEAGTAHLSCVYTGRETTVPADAVVVVTGSTPRDELYTDLQGRDESALTAAGIRRVVRLGDCLAPGIIAAAVHSGHLFARTLNTALTDRTPFRRENVELGWDQPLPATGDDPLTPSGVFG</sequence>
<dbReference type="Pfam" id="PF22620">
    <property type="entry name" value="OYE-like_second_a-b"/>
    <property type="match status" value="1"/>
</dbReference>
<dbReference type="Gene3D" id="3.50.50.60">
    <property type="entry name" value="FAD/NAD(P)-binding domain"/>
    <property type="match status" value="1"/>
</dbReference>
<comment type="cofactor">
    <cofactor evidence="1">
        <name>FMN</name>
        <dbReference type="ChEBI" id="CHEBI:58210"/>
    </cofactor>
</comment>
<gene>
    <name evidence="13" type="ORF">JO379_001775</name>
</gene>
<evidence type="ECO:0000256" key="4">
    <source>
        <dbReference type="ARBA" id="ARBA00022630"/>
    </source>
</evidence>
<dbReference type="EC" id="1.5.8.1" evidence="13"/>
<dbReference type="Gene3D" id="3.40.50.720">
    <property type="entry name" value="NAD(P)-binding Rossmann-like Domain"/>
    <property type="match status" value="1"/>
</dbReference>
<dbReference type="GO" id="GO:0050470">
    <property type="term" value="F:trimethylamine dehydrogenase activity"/>
    <property type="evidence" value="ECO:0007669"/>
    <property type="project" value="UniProtKB-EC"/>
</dbReference>
<dbReference type="EMBL" id="JAGIOH010000001">
    <property type="protein sequence ID" value="MBP2402306.1"/>
    <property type="molecule type" value="Genomic_DNA"/>
</dbReference>
<evidence type="ECO:0000256" key="10">
    <source>
        <dbReference type="SAM" id="MobiDB-lite"/>
    </source>
</evidence>
<dbReference type="PRINTS" id="PR00411">
    <property type="entry name" value="PNDRDTASEI"/>
</dbReference>
<dbReference type="Proteomes" id="UP001519291">
    <property type="component" value="Unassembled WGS sequence"/>
</dbReference>
<comment type="cofactor">
    <cofactor evidence="2">
        <name>[4Fe-4S] cluster</name>
        <dbReference type="ChEBI" id="CHEBI:49883"/>
    </cofactor>
</comment>
<dbReference type="SUPFAM" id="SSF51395">
    <property type="entry name" value="FMN-linked oxidoreductases"/>
    <property type="match status" value="1"/>
</dbReference>
<keyword evidence="9" id="KW-0411">Iron-sulfur</keyword>
<evidence type="ECO:0000256" key="7">
    <source>
        <dbReference type="ARBA" id="ARBA00023002"/>
    </source>
</evidence>
<dbReference type="PRINTS" id="PR00368">
    <property type="entry name" value="FADPNR"/>
</dbReference>
<keyword evidence="7 13" id="KW-0560">Oxidoreductase</keyword>
<evidence type="ECO:0000259" key="12">
    <source>
        <dbReference type="Pfam" id="PF22620"/>
    </source>
</evidence>
<dbReference type="InterPro" id="IPR051793">
    <property type="entry name" value="NADH:flavin_oxidoreductase"/>
</dbReference>
<dbReference type="CDD" id="cd02929">
    <property type="entry name" value="TMADH_HD_FMN"/>
    <property type="match status" value="1"/>
</dbReference>
<keyword evidence="14" id="KW-1185">Reference proteome</keyword>
<evidence type="ECO:0000256" key="2">
    <source>
        <dbReference type="ARBA" id="ARBA00001966"/>
    </source>
</evidence>
<organism evidence="13 14">
    <name type="scientific">Streptomyces syringium</name>
    <dbReference type="NCBI Taxonomy" id="76729"/>
    <lineage>
        <taxon>Bacteria</taxon>
        <taxon>Bacillati</taxon>
        <taxon>Actinomycetota</taxon>
        <taxon>Actinomycetes</taxon>
        <taxon>Kitasatosporales</taxon>
        <taxon>Streptomycetaceae</taxon>
        <taxon>Streptomyces</taxon>
    </lineage>
</organism>
<evidence type="ECO:0000256" key="1">
    <source>
        <dbReference type="ARBA" id="ARBA00001917"/>
    </source>
</evidence>
<name>A0ABS4Y0M3_9ACTN</name>
<evidence type="ECO:0000313" key="13">
    <source>
        <dbReference type="EMBL" id="MBP2402306.1"/>
    </source>
</evidence>
<proteinExistence type="inferred from homology"/>
<evidence type="ECO:0000256" key="5">
    <source>
        <dbReference type="ARBA" id="ARBA00022643"/>
    </source>
</evidence>
<dbReference type="PANTHER" id="PTHR42917:SF2">
    <property type="entry name" value="2,4-DIENOYL-COA REDUCTASE [(2E)-ENOYL-COA-PRODUCING]"/>
    <property type="match status" value="1"/>
</dbReference>
<dbReference type="InterPro" id="IPR036188">
    <property type="entry name" value="FAD/NAD-bd_sf"/>
</dbReference>
<dbReference type="InterPro" id="IPR013785">
    <property type="entry name" value="Aldolase_TIM"/>
</dbReference>
<dbReference type="GO" id="GO:0047133">
    <property type="term" value="F:dimethylamine dehydrogenase activity"/>
    <property type="evidence" value="ECO:0007669"/>
    <property type="project" value="UniProtKB-EC"/>
</dbReference>
<dbReference type="RefSeq" id="WP_209514523.1">
    <property type="nucleotide sequence ID" value="NZ_JAGIOH010000001.1"/>
</dbReference>
<dbReference type="SUPFAM" id="SSF51905">
    <property type="entry name" value="FAD/NAD(P)-binding domain"/>
    <property type="match status" value="1"/>
</dbReference>
<dbReference type="Pfam" id="PF00724">
    <property type="entry name" value="Oxidored_FMN"/>
    <property type="match status" value="1"/>
</dbReference>
<feature type="region of interest" description="Disordered" evidence="10">
    <location>
        <begin position="683"/>
        <end position="703"/>
    </location>
</feature>
<dbReference type="PANTHER" id="PTHR42917">
    <property type="entry name" value="2,4-DIENOYL-COA REDUCTASE"/>
    <property type="match status" value="1"/>
</dbReference>
<evidence type="ECO:0000256" key="3">
    <source>
        <dbReference type="ARBA" id="ARBA00011048"/>
    </source>
</evidence>
<keyword evidence="4" id="KW-0285">Flavoprotein</keyword>
<feature type="domain" description="NADH:flavin oxidoreductase/NADH oxidase N-terminal" evidence="11">
    <location>
        <begin position="10"/>
        <end position="334"/>
    </location>
</feature>
<protein>
    <submittedName>
        <fullName evidence="13">Dimethylamine/trimethylamine dehydrogenase</fullName>
        <ecNumber evidence="13">1.5.8.1</ecNumber>
        <ecNumber evidence="13">1.5.8.2</ecNumber>
    </submittedName>
</protein>
<evidence type="ECO:0000313" key="14">
    <source>
        <dbReference type="Proteomes" id="UP001519291"/>
    </source>
</evidence>
<keyword evidence="6" id="KW-0479">Metal-binding</keyword>
<accession>A0ABS4Y0M3</accession>
<dbReference type="InterPro" id="IPR037348">
    <property type="entry name" value="TMADH/DMDH_FMN-bd"/>
</dbReference>
<evidence type="ECO:0000259" key="11">
    <source>
        <dbReference type="Pfam" id="PF00724"/>
    </source>
</evidence>
<dbReference type="Gene3D" id="3.20.20.70">
    <property type="entry name" value="Aldolase class I"/>
    <property type="match status" value="1"/>
</dbReference>
<evidence type="ECO:0000256" key="6">
    <source>
        <dbReference type="ARBA" id="ARBA00022723"/>
    </source>
</evidence>
<dbReference type="EC" id="1.5.8.2" evidence="13"/>